<dbReference type="InterPro" id="IPR013249">
    <property type="entry name" value="RNA_pol_sigma70_r4_t2"/>
</dbReference>
<dbReference type="PANTHER" id="PTHR43133">
    <property type="entry name" value="RNA POLYMERASE ECF-TYPE SIGMA FACTO"/>
    <property type="match status" value="1"/>
</dbReference>
<reference evidence="9" key="1">
    <citation type="submission" date="2021-03" db="EMBL/GenBank/DDBJ databases">
        <title>Fibrella sp. HMF5335 genome sequencing and assembly.</title>
        <authorList>
            <person name="Kang H."/>
            <person name="Kim H."/>
            <person name="Bae S."/>
            <person name="Joh K."/>
        </authorList>
    </citation>
    <scope>NUCLEOTIDE SEQUENCE</scope>
    <source>
        <strain evidence="9">HMF5335</strain>
    </source>
</reference>
<dbReference type="Pfam" id="PF04542">
    <property type="entry name" value="Sigma70_r2"/>
    <property type="match status" value="1"/>
</dbReference>
<evidence type="ECO:0000256" key="5">
    <source>
        <dbReference type="ARBA" id="ARBA00023163"/>
    </source>
</evidence>
<proteinExistence type="inferred from homology"/>
<dbReference type="InterPro" id="IPR013324">
    <property type="entry name" value="RNA_pol_sigma_r3/r4-like"/>
</dbReference>
<evidence type="ECO:0000259" key="8">
    <source>
        <dbReference type="Pfam" id="PF08281"/>
    </source>
</evidence>
<name>A0A939K1F7_9BACT</name>
<keyword evidence="2 6" id="KW-0805">Transcription regulation</keyword>
<evidence type="ECO:0000256" key="1">
    <source>
        <dbReference type="ARBA" id="ARBA00010641"/>
    </source>
</evidence>
<keyword evidence="5 6" id="KW-0804">Transcription</keyword>
<gene>
    <name evidence="9" type="ORF">J2I47_01435</name>
</gene>
<evidence type="ECO:0000256" key="4">
    <source>
        <dbReference type="ARBA" id="ARBA00023125"/>
    </source>
</evidence>
<dbReference type="NCBIfam" id="TIGR02937">
    <property type="entry name" value="sigma70-ECF"/>
    <property type="match status" value="1"/>
</dbReference>
<dbReference type="SUPFAM" id="SSF88659">
    <property type="entry name" value="Sigma3 and sigma4 domains of RNA polymerase sigma factors"/>
    <property type="match status" value="1"/>
</dbReference>
<sequence>MAEPRLAPILPLDPVPELVARCLLGDRRAQYDLYKRYAKAMYNVCKRIVGHDAEAEDVLQDAFIDAFGNLHRFRGDSTFGAWLKQIVVNRAVGCLRARRLPLVSTEVLDNESVDRADDVLGIDEEQVQYDVEQVRQAVARLPDGYRVVLTLYLFEGYDHDEIGQILNISESTSRSQYLRAKRKLISVINE</sequence>
<evidence type="ECO:0000313" key="9">
    <source>
        <dbReference type="EMBL" id="MBO0935199.1"/>
    </source>
</evidence>
<evidence type="ECO:0000313" key="10">
    <source>
        <dbReference type="Proteomes" id="UP000664034"/>
    </source>
</evidence>
<dbReference type="EMBL" id="JAFMYV010000001">
    <property type="protein sequence ID" value="MBO0935199.1"/>
    <property type="molecule type" value="Genomic_DNA"/>
</dbReference>
<dbReference type="InterPro" id="IPR014284">
    <property type="entry name" value="RNA_pol_sigma-70_dom"/>
</dbReference>
<dbReference type="InterPro" id="IPR013325">
    <property type="entry name" value="RNA_pol_sigma_r2"/>
</dbReference>
<dbReference type="GO" id="GO:0003677">
    <property type="term" value="F:DNA binding"/>
    <property type="evidence" value="ECO:0007669"/>
    <property type="project" value="UniProtKB-KW"/>
</dbReference>
<organism evidence="9 10">
    <name type="scientific">Fibrella rubiginis</name>
    <dbReference type="NCBI Taxonomy" id="2817060"/>
    <lineage>
        <taxon>Bacteria</taxon>
        <taxon>Pseudomonadati</taxon>
        <taxon>Bacteroidota</taxon>
        <taxon>Cytophagia</taxon>
        <taxon>Cytophagales</taxon>
        <taxon>Spirosomataceae</taxon>
        <taxon>Fibrella</taxon>
    </lineage>
</organism>
<keyword evidence="4 6" id="KW-0238">DNA-binding</keyword>
<keyword evidence="10" id="KW-1185">Reference proteome</keyword>
<dbReference type="PROSITE" id="PS01063">
    <property type="entry name" value="SIGMA70_ECF"/>
    <property type="match status" value="1"/>
</dbReference>
<feature type="domain" description="RNA polymerase sigma factor 70 region 4 type 2" evidence="8">
    <location>
        <begin position="132"/>
        <end position="184"/>
    </location>
</feature>
<feature type="domain" description="RNA polymerase sigma-70 region 2" evidence="7">
    <location>
        <begin position="33"/>
        <end position="98"/>
    </location>
</feature>
<dbReference type="AlphaFoldDB" id="A0A939K1F7"/>
<evidence type="ECO:0000256" key="6">
    <source>
        <dbReference type="RuleBase" id="RU000716"/>
    </source>
</evidence>
<evidence type="ECO:0000256" key="2">
    <source>
        <dbReference type="ARBA" id="ARBA00023015"/>
    </source>
</evidence>
<dbReference type="InterPro" id="IPR036388">
    <property type="entry name" value="WH-like_DNA-bd_sf"/>
</dbReference>
<evidence type="ECO:0000256" key="3">
    <source>
        <dbReference type="ARBA" id="ARBA00023082"/>
    </source>
</evidence>
<dbReference type="InterPro" id="IPR000838">
    <property type="entry name" value="RNA_pol_sigma70_ECF_CS"/>
</dbReference>
<dbReference type="SUPFAM" id="SSF88946">
    <property type="entry name" value="Sigma2 domain of RNA polymerase sigma factors"/>
    <property type="match status" value="1"/>
</dbReference>
<keyword evidence="3 6" id="KW-0731">Sigma factor</keyword>
<dbReference type="RefSeq" id="WP_207363168.1">
    <property type="nucleotide sequence ID" value="NZ_JAFMYV010000001.1"/>
</dbReference>
<protein>
    <recommendedName>
        <fullName evidence="6">RNA polymerase sigma factor</fullName>
    </recommendedName>
</protein>
<comment type="caution">
    <text evidence="9">The sequence shown here is derived from an EMBL/GenBank/DDBJ whole genome shotgun (WGS) entry which is preliminary data.</text>
</comment>
<comment type="similarity">
    <text evidence="1 6">Belongs to the sigma-70 factor family. ECF subfamily.</text>
</comment>
<dbReference type="CDD" id="cd06171">
    <property type="entry name" value="Sigma70_r4"/>
    <property type="match status" value="1"/>
</dbReference>
<dbReference type="Pfam" id="PF08281">
    <property type="entry name" value="Sigma70_r4_2"/>
    <property type="match status" value="1"/>
</dbReference>
<dbReference type="Gene3D" id="1.10.10.10">
    <property type="entry name" value="Winged helix-like DNA-binding domain superfamily/Winged helix DNA-binding domain"/>
    <property type="match status" value="1"/>
</dbReference>
<dbReference type="PANTHER" id="PTHR43133:SF51">
    <property type="entry name" value="RNA POLYMERASE SIGMA FACTOR"/>
    <property type="match status" value="1"/>
</dbReference>
<dbReference type="GO" id="GO:0006352">
    <property type="term" value="P:DNA-templated transcription initiation"/>
    <property type="evidence" value="ECO:0007669"/>
    <property type="project" value="InterPro"/>
</dbReference>
<dbReference type="InterPro" id="IPR039425">
    <property type="entry name" value="RNA_pol_sigma-70-like"/>
</dbReference>
<accession>A0A939K1F7</accession>
<dbReference type="GO" id="GO:0016987">
    <property type="term" value="F:sigma factor activity"/>
    <property type="evidence" value="ECO:0007669"/>
    <property type="project" value="UniProtKB-KW"/>
</dbReference>
<dbReference type="InterPro" id="IPR007627">
    <property type="entry name" value="RNA_pol_sigma70_r2"/>
</dbReference>
<dbReference type="Proteomes" id="UP000664034">
    <property type="component" value="Unassembled WGS sequence"/>
</dbReference>
<evidence type="ECO:0000259" key="7">
    <source>
        <dbReference type="Pfam" id="PF04542"/>
    </source>
</evidence>
<dbReference type="Gene3D" id="1.10.1740.10">
    <property type="match status" value="1"/>
</dbReference>